<reference evidence="2 3" key="1">
    <citation type="journal article" date="2019" name="Int. J. Syst. Evol. Microbiol.">
        <title>The Global Catalogue of Microorganisms (GCM) 10K type strain sequencing project: providing services to taxonomists for standard genome sequencing and annotation.</title>
        <authorList>
            <consortium name="The Broad Institute Genomics Platform"/>
            <consortium name="The Broad Institute Genome Sequencing Center for Infectious Disease"/>
            <person name="Wu L."/>
            <person name="Ma J."/>
        </authorList>
    </citation>
    <scope>NUCLEOTIDE SEQUENCE [LARGE SCALE GENOMIC DNA]</scope>
    <source>
        <strain evidence="2 3">JCM 4788</strain>
    </source>
</reference>
<accession>A0ABN0YX65</accession>
<name>A0ABN0YX65_9ACTN</name>
<dbReference type="PROSITE" id="PS50088">
    <property type="entry name" value="ANK_REPEAT"/>
    <property type="match status" value="1"/>
</dbReference>
<dbReference type="RefSeq" id="WP_344026603.1">
    <property type="nucleotide sequence ID" value="NZ_BAAABX010000048.1"/>
</dbReference>
<dbReference type="Proteomes" id="UP001500879">
    <property type="component" value="Unassembled WGS sequence"/>
</dbReference>
<protein>
    <recommendedName>
        <fullName evidence="4">Ankyrin repeat domain-containing protein</fullName>
    </recommendedName>
</protein>
<evidence type="ECO:0000313" key="2">
    <source>
        <dbReference type="EMBL" id="GAA0416026.1"/>
    </source>
</evidence>
<dbReference type="InterPro" id="IPR036770">
    <property type="entry name" value="Ankyrin_rpt-contain_sf"/>
</dbReference>
<feature type="repeat" description="ANK" evidence="1">
    <location>
        <begin position="39"/>
        <end position="71"/>
    </location>
</feature>
<dbReference type="SUPFAM" id="SSF48403">
    <property type="entry name" value="Ankyrin repeat"/>
    <property type="match status" value="1"/>
</dbReference>
<sequence length="195" mass="20984">MTAGSRRELALWTASKTGDSKAIGDLAPTREELTARDGTGWSALDWAAGHGDVATVTALLDAGADPLATGEEERSPYGIALAAGHRDAARILRERAQQSGGQDPAAPWMPYCRAYPLKALRAYHDWPAEAGGTPDDALVYLHHDFTVTSGIWPGEDVVFDARTPEWERFCRRELGFAVPDDLDLVTEPATGSDHG</sequence>
<evidence type="ECO:0000256" key="1">
    <source>
        <dbReference type="PROSITE-ProRule" id="PRU00023"/>
    </source>
</evidence>
<dbReference type="InterPro" id="IPR002110">
    <property type="entry name" value="Ankyrin_rpt"/>
</dbReference>
<dbReference type="PROSITE" id="PS50297">
    <property type="entry name" value="ANK_REP_REGION"/>
    <property type="match status" value="1"/>
</dbReference>
<dbReference type="EMBL" id="BAAABX010000048">
    <property type="protein sequence ID" value="GAA0416026.1"/>
    <property type="molecule type" value="Genomic_DNA"/>
</dbReference>
<dbReference type="Gene3D" id="1.25.40.20">
    <property type="entry name" value="Ankyrin repeat-containing domain"/>
    <property type="match status" value="1"/>
</dbReference>
<organism evidence="2 3">
    <name type="scientific">Streptomyces luteireticuli</name>
    <dbReference type="NCBI Taxonomy" id="173858"/>
    <lineage>
        <taxon>Bacteria</taxon>
        <taxon>Bacillati</taxon>
        <taxon>Actinomycetota</taxon>
        <taxon>Actinomycetes</taxon>
        <taxon>Kitasatosporales</taxon>
        <taxon>Streptomycetaceae</taxon>
        <taxon>Streptomyces</taxon>
    </lineage>
</organism>
<proteinExistence type="predicted"/>
<gene>
    <name evidence="2" type="ORF">GCM10010357_41770</name>
</gene>
<dbReference type="Pfam" id="PF00023">
    <property type="entry name" value="Ank"/>
    <property type="match status" value="1"/>
</dbReference>
<evidence type="ECO:0008006" key="4">
    <source>
        <dbReference type="Google" id="ProtNLM"/>
    </source>
</evidence>
<keyword evidence="1" id="KW-0040">ANK repeat</keyword>
<keyword evidence="3" id="KW-1185">Reference proteome</keyword>
<comment type="caution">
    <text evidence="2">The sequence shown here is derived from an EMBL/GenBank/DDBJ whole genome shotgun (WGS) entry which is preliminary data.</text>
</comment>
<evidence type="ECO:0000313" key="3">
    <source>
        <dbReference type="Proteomes" id="UP001500879"/>
    </source>
</evidence>